<feature type="non-terminal residue" evidence="1">
    <location>
        <position position="1"/>
    </location>
</feature>
<organism evidence="1 2">
    <name type="scientific">Paramuricea clavata</name>
    <name type="common">Red gorgonian</name>
    <name type="synonym">Violescent sea-whip</name>
    <dbReference type="NCBI Taxonomy" id="317549"/>
    <lineage>
        <taxon>Eukaryota</taxon>
        <taxon>Metazoa</taxon>
        <taxon>Cnidaria</taxon>
        <taxon>Anthozoa</taxon>
        <taxon>Octocorallia</taxon>
        <taxon>Malacalcyonacea</taxon>
        <taxon>Plexauridae</taxon>
        <taxon>Paramuricea</taxon>
    </lineage>
</organism>
<reference evidence="1" key="1">
    <citation type="submission" date="2020-04" db="EMBL/GenBank/DDBJ databases">
        <authorList>
            <person name="Alioto T."/>
            <person name="Alioto T."/>
            <person name="Gomez Garrido J."/>
        </authorList>
    </citation>
    <scope>NUCLEOTIDE SEQUENCE</scope>
    <source>
        <strain evidence="1">A484AB</strain>
    </source>
</reference>
<keyword evidence="2" id="KW-1185">Reference proteome</keyword>
<evidence type="ECO:0000313" key="1">
    <source>
        <dbReference type="EMBL" id="CAB4043516.1"/>
    </source>
</evidence>
<proteinExistence type="predicted"/>
<dbReference type="EMBL" id="CACRXK020032536">
    <property type="protein sequence ID" value="CAB4043516.1"/>
    <property type="molecule type" value="Genomic_DNA"/>
</dbReference>
<name>A0A6S7KCN6_PARCT</name>
<comment type="caution">
    <text evidence="1">The sequence shown here is derived from an EMBL/GenBank/DDBJ whole genome shotgun (WGS) entry which is preliminary data.</text>
</comment>
<accession>A0A6S7KCN6</accession>
<evidence type="ECO:0000313" key="2">
    <source>
        <dbReference type="Proteomes" id="UP001152795"/>
    </source>
</evidence>
<protein>
    <submittedName>
        <fullName evidence="1">Uncharacterized protein</fullName>
    </submittedName>
</protein>
<sequence length="80" mass="8854">MNVLKTQMNVMSRPRVKTLSEVIGVCVTKDGLEMGHFVQISMNVTKSMTAILILTVLIMSDLMIADVSPVSEAMERLRVT</sequence>
<dbReference type="AlphaFoldDB" id="A0A6S7KCN6"/>
<gene>
    <name evidence="1" type="ORF">PACLA_8A088778</name>
</gene>
<dbReference type="Proteomes" id="UP001152795">
    <property type="component" value="Unassembled WGS sequence"/>
</dbReference>